<feature type="non-terminal residue" evidence="1">
    <location>
        <position position="34"/>
    </location>
</feature>
<keyword evidence="1" id="KW-0378">Hydrolase</keyword>
<dbReference type="GO" id="GO:0004177">
    <property type="term" value="F:aminopeptidase activity"/>
    <property type="evidence" value="ECO:0007669"/>
    <property type="project" value="UniProtKB-KW"/>
</dbReference>
<accession>A0A5J4PDF7</accession>
<evidence type="ECO:0000313" key="1">
    <source>
        <dbReference type="EMBL" id="KAA6307008.1"/>
    </source>
</evidence>
<dbReference type="EC" id="3.4.11.-" evidence="1"/>
<proteinExistence type="predicted"/>
<gene>
    <name evidence="1" type="ORF">EZS27_041328</name>
</gene>
<keyword evidence="1" id="KW-0031">Aminopeptidase</keyword>
<organism evidence="1">
    <name type="scientific">termite gut metagenome</name>
    <dbReference type="NCBI Taxonomy" id="433724"/>
    <lineage>
        <taxon>unclassified sequences</taxon>
        <taxon>metagenomes</taxon>
        <taxon>organismal metagenomes</taxon>
    </lineage>
</organism>
<dbReference type="InterPro" id="IPR029149">
    <property type="entry name" value="Creatin/AminoP/Spt16_N"/>
</dbReference>
<comment type="caution">
    <text evidence="1">The sequence shown here is derived from an EMBL/GenBank/DDBJ whole genome shotgun (WGS) entry which is preliminary data.</text>
</comment>
<dbReference type="SUPFAM" id="SSF53092">
    <property type="entry name" value="Creatinase/prolidase N-terminal domain"/>
    <property type="match status" value="1"/>
</dbReference>
<dbReference type="EMBL" id="SNRY01009476">
    <property type="protein sequence ID" value="KAA6307008.1"/>
    <property type="molecule type" value="Genomic_DNA"/>
</dbReference>
<sequence length="34" mass="3998">MVLPELKMRRDKIRMFMVQQHIDAALITGNTNLL</sequence>
<keyword evidence="1" id="KW-0645">Protease</keyword>
<dbReference type="AlphaFoldDB" id="A0A5J4PDF7"/>
<name>A0A5J4PDF7_9ZZZZ</name>
<protein>
    <submittedName>
        <fullName evidence="1">Aminopeptidase YpdF</fullName>
        <ecNumber evidence="1">3.4.11.-</ecNumber>
    </submittedName>
</protein>
<reference evidence="1" key="1">
    <citation type="submission" date="2019-03" db="EMBL/GenBank/DDBJ databases">
        <title>Single cell metagenomics reveals metabolic interactions within the superorganism composed of flagellate Streblomastix strix and complex community of Bacteroidetes bacteria on its surface.</title>
        <authorList>
            <person name="Treitli S.C."/>
            <person name="Kolisko M."/>
            <person name="Husnik F."/>
            <person name="Keeling P."/>
            <person name="Hampl V."/>
        </authorList>
    </citation>
    <scope>NUCLEOTIDE SEQUENCE</scope>
    <source>
        <strain evidence="1">STM</strain>
    </source>
</reference>